<name>A0A8T2NG86_9TELE</name>
<reference evidence="1" key="1">
    <citation type="thesis" date="2021" institute="BYU ScholarsArchive" country="Provo, UT, USA">
        <title>Applications of and Algorithms for Genome Assembly and Genomic Analyses with an Emphasis on Marine Teleosts.</title>
        <authorList>
            <person name="Pickett B.D."/>
        </authorList>
    </citation>
    <scope>NUCLEOTIDE SEQUENCE</scope>
    <source>
        <strain evidence="1">HI-2016</strain>
    </source>
</reference>
<dbReference type="EMBL" id="JAFBMS010000102">
    <property type="protein sequence ID" value="KAG9336668.1"/>
    <property type="molecule type" value="Genomic_DNA"/>
</dbReference>
<protein>
    <submittedName>
        <fullName evidence="1">Uncharacterized protein</fullName>
    </submittedName>
</protein>
<gene>
    <name evidence="1" type="ORF">JZ751_003016</name>
</gene>
<evidence type="ECO:0000313" key="1">
    <source>
        <dbReference type="EMBL" id="KAG9336668.1"/>
    </source>
</evidence>
<sequence>MYRHAYTVPQAARLTADGILPFVRAGRVTAREPSSTNVTVRFSVTLAEFFPLGRHVDPGEQQMQYKPDGAIPSLSSCSRWLCQHTFHCTAR</sequence>
<keyword evidence="2" id="KW-1185">Reference proteome</keyword>
<accession>A0A8T2NG86</accession>
<dbReference type="AlphaFoldDB" id="A0A8T2NG86"/>
<dbReference type="Proteomes" id="UP000824540">
    <property type="component" value="Unassembled WGS sequence"/>
</dbReference>
<comment type="caution">
    <text evidence="1">The sequence shown here is derived from an EMBL/GenBank/DDBJ whole genome shotgun (WGS) entry which is preliminary data.</text>
</comment>
<organism evidence="1 2">
    <name type="scientific">Albula glossodonta</name>
    <name type="common">roundjaw bonefish</name>
    <dbReference type="NCBI Taxonomy" id="121402"/>
    <lineage>
        <taxon>Eukaryota</taxon>
        <taxon>Metazoa</taxon>
        <taxon>Chordata</taxon>
        <taxon>Craniata</taxon>
        <taxon>Vertebrata</taxon>
        <taxon>Euteleostomi</taxon>
        <taxon>Actinopterygii</taxon>
        <taxon>Neopterygii</taxon>
        <taxon>Teleostei</taxon>
        <taxon>Albuliformes</taxon>
        <taxon>Albulidae</taxon>
        <taxon>Albula</taxon>
    </lineage>
</organism>
<evidence type="ECO:0000313" key="2">
    <source>
        <dbReference type="Proteomes" id="UP000824540"/>
    </source>
</evidence>
<proteinExistence type="predicted"/>